<protein>
    <submittedName>
        <fullName evidence="2">Uncharacterized protein</fullName>
    </submittedName>
</protein>
<organism evidence="2 3">
    <name type="scientific">Longispora fulva</name>
    <dbReference type="NCBI Taxonomy" id="619741"/>
    <lineage>
        <taxon>Bacteria</taxon>
        <taxon>Bacillati</taxon>
        <taxon>Actinomycetota</taxon>
        <taxon>Actinomycetes</taxon>
        <taxon>Micromonosporales</taxon>
        <taxon>Micromonosporaceae</taxon>
        <taxon>Longispora</taxon>
    </lineage>
</organism>
<accession>A0A8J7GUM9</accession>
<sequence>MVIIEKTTAQLSMLAGHARSAVAPSLLAPAHRGGDAWGLGFGFGAGCNTELNLSVMLARRPESGSQSVQMSELVQTAPITGELAEGPSTADKRPGAYVGGTPPRGRETW</sequence>
<reference evidence="2" key="1">
    <citation type="submission" date="2020-11" db="EMBL/GenBank/DDBJ databases">
        <title>Sequencing the genomes of 1000 actinobacteria strains.</title>
        <authorList>
            <person name="Klenk H.-P."/>
        </authorList>
    </citation>
    <scope>NUCLEOTIDE SEQUENCE</scope>
    <source>
        <strain evidence="2">DSM 45356</strain>
    </source>
</reference>
<name>A0A8J7GUM9_9ACTN</name>
<dbReference type="AlphaFoldDB" id="A0A8J7GUM9"/>
<evidence type="ECO:0000256" key="1">
    <source>
        <dbReference type="SAM" id="MobiDB-lite"/>
    </source>
</evidence>
<feature type="region of interest" description="Disordered" evidence="1">
    <location>
        <begin position="80"/>
        <end position="109"/>
    </location>
</feature>
<proteinExistence type="predicted"/>
<dbReference type="EMBL" id="JADOUF010000001">
    <property type="protein sequence ID" value="MBG6138764.1"/>
    <property type="molecule type" value="Genomic_DNA"/>
</dbReference>
<evidence type="ECO:0000313" key="2">
    <source>
        <dbReference type="EMBL" id="MBG6138764.1"/>
    </source>
</evidence>
<dbReference type="Proteomes" id="UP000622552">
    <property type="component" value="Unassembled WGS sequence"/>
</dbReference>
<evidence type="ECO:0000313" key="3">
    <source>
        <dbReference type="Proteomes" id="UP000622552"/>
    </source>
</evidence>
<keyword evidence="3" id="KW-1185">Reference proteome</keyword>
<comment type="caution">
    <text evidence="2">The sequence shown here is derived from an EMBL/GenBank/DDBJ whole genome shotgun (WGS) entry which is preliminary data.</text>
</comment>
<dbReference type="RefSeq" id="WP_197005486.1">
    <property type="nucleotide sequence ID" value="NZ_BONS01000009.1"/>
</dbReference>
<gene>
    <name evidence="2" type="ORF">IW245_004958</name>
</gene>